<evidence type="ECO:0000313" key="1">
    <source>
        <dbReference type="EMBL" id="MFC3982486.1"/>
    </source>
</evidence>
<name>A0ABV8F1T7_9ACTN</name>
<comment type="caution">
    <text evidence="1">The sequence shown here is derived from an EMBL/GenBank/DDBJ whole genome shotgun (WGS) entry which is preliminary data.</text>
</comment>
<proteinExistence type="predicted"/>
<dbReference type="EMBL" id="JBHSBC010000020">
    <property type="protein sequence ID" value="MFC3982486.1"/>
    <property type="molecule type" value="Genomic_DNA"/>
</dbReference>
<evidence type="ECO:0008006" key="3">
    <source>
        <dbReference type="Google" id="ProtNLM"/>
    </source>
</evidence>
<reference evidence="2" key="1">
    <citation type="journal article" date="2019" name="Int. J. Syst. Evol. Microbiol.">
        <title>The Global Catalogue of Microorganisms (GCM) 10K type strain sequencing project: providing services to taxonomists for standard genome sequencing and annotation.</title>
        <authorList>
            <consortium name="The Broad Institute Genomics Platform"/>
            <consortium name="The Broad Institute Genome Sequencing Center for Infectious Disease"/>
            <person name="Wu L."/>
            <person name="Ma J."/>
        </authorList>
    </citation>
    <scope>NUCLEOTIDE SEQUENCE [LARGE SCALE GENOMIC DNA]</scope>
    <source>
        <strain evidence="2">TBRC 7912</strain>
    </source>
</reference>
<evidence type="ECO:0000313" key="2">
    <source>
        <dbReference type="Proteomes" id="UP001595698"/>
    </source>
</evidence>
<sequence length="67" mass="8055">MAKKPDYRTSLQDFTDEELRDKVREEVFRQEKERRELESFGGNARARDLAKQRIAEMAQAKGKKRRR</sequence>
<gene>
    <name evidence="1" type="ORF">ACFOYY_20245</name>
</gene>
<dbReference type="RefSeq" id="WP_386190761.1">
    <property type="nucleotide sequence ID" value="NZ_JBHSBC010000020.1"/>
</dbReference>
<protein>
    <recommendedName>
        <fullName evidence="3">Small hydrophilic protein</fullName>
    </recommendedName>
</protein>
<organism evidence="1 2">
    <name type="scientific">Streptosporangium jomthongense</name>
    <dbReference type="NCBI Taxonomy" id="1193683"/>
    <lineage>
        <taxon>Bacteria</taxon>
        <taxon>Bacillati</taxon>
        <taxon>Actinomycetota</taxon>
        <taxon>Actinomycetes</taxon>
        <taxon>Streptosporangiales</taxon>
        <taxon>Streptosporangiaceae</taxon>
        <taxon>Streptosporangium</taxon>
    </lineage>
</organism>
<accession>A0ABV8F1T7</accession>
<keyword evidence="2" id="KW-1185">Reference proteome</keyword>
<dbReference type="Proteomes" id="UP001595698">
    <property type="component" value="Unassembled WGS sequence"/>
</dbReference>